<reference evidence="1" key="1">
    <citation type="submission" date="2021-01" db="EMBL/GenBank/DDBJ databases">
        <authorList>
            <person name="Corre E."/>
            <person name="Pelletier E."/>
            <person name="Niang G."/>
            <person name="Scheremetjew M."/>
            <person name="Finn R."/>
            <person name="Kale V."/>
            <person name="Holt S."/>
            <person name="Cochrane G."/>
            <person name="Meng A."/>
            <person name="Brown T."/>
            <person name="Cohen L."/>
        </authorList>
    </citation>
    <scope>NUCLEOTIDE SEQUENCE</scope>
    <source>
        <strain evidence="1">CCMP3105</strain>
    </source>
</reference>
<dbReference type="AlphaFoldDB" id="A0A7S4SA04"/>
<name>A0A7S4SA04_9DINO</name>
<dbReference type="EMBL" id="HBNR01066910">
    <property type="protein sequence ID" value="CAE4639362.1"/>
    <property type="molecule type" value="Transcribed_RNA"/>
</dbReference>
<proteinExistence type="predicted"/>
<sequence>MPVERKAQACSNLQDLSLRSPGKPFRPHRHLSRMVGSQQLRRRCRRVRGRPAGPARRPRHLRCALAATLCLGLRELPGTEAALLRGRTPEQEERATPPPPWRCFGGCEGTGKGCACEEGPVKVLASAVAPHQAGQASCTCTVEGEDCRCTGDCNEDAREDVCTQLLGPCQCTHFDEGICECNGYCHTKTHRAEACLQEAGCTWTGHWCEARVGLLWY</sequence>
<evidence type="ECO:0000313" key="1">
    <source>
        <dbReference type="EMBL" id="CAE4639362.1"/>
    </source>
</evidence>
<gene>
    <name evidence="1" type="ORF">AMON00008_LOCUS47269</name>
</gene>
<organism evidence="1">
    <name type="scientific">Alexandrium monilatum</name>
    <dbReference type="NCBI Taxonomy" id="311494"/>
    <lineage>
        <taxon>Eukaryota</taxon>
        <taxon>Sar</taxon>
        <taxon>Alveolata</taxon>
        <taxon>Dinophyceae</taxon>
        <taxon>Gonyaulacales</taxon>
        <taxon>Pyrocystaceae</taxon>
        <taxon>Alexandrium</taxon>
    </lineage>
</organism>
<accession>A0A7S4SA04</accession>
<protein>
    <submittedName>
        <fullName evidence="1">Uncharacterized protein</fullName>
    </submittedName>
</protein>